<evidence type="ECO:0000256" key="6">
    <source>
        <dbReference type="PIRNR" id="PIRNR018968"/>
    </source>
</evidence>
<feature type="domain" description="ABC3 transporter permease C-terminal" evidence="7">
    <location>
        <begin position="63"/>
        <end position="181"/>
    </location>
</feature>
<dbReference type="EMBL" id="LR134266">
    <property type="protein sequence ID" value="VED66818.1"/>
    <property type="molecule type" value="Genomic_DNA"/>
</dbReference>
<evidence type="ECO:0000313" key="9">
    <source>
        <dbReference type="Proteomes" id="UP000270025"/>
    </source>
</evidence>
<evidence type="ECO:0000256" key="4">
    <source>
        <dbReference type="ARBA" id="ARBA00022989"/>
    </source>
</evidence>
<keyword evidence="6" id="KW-0813">Transport</keyword>
<feature type="transmembrane region" description="Helical" evidence="6">
    <location>
        <begin position="198"/>
        <end position="220"/>
    </location>
</feature>
<protein>
    <submittedName>
        <fullName evidence="8">Antimicrobial peptide ABC transporter permease</fullName>
    </submittedName>
</protein>
<keyword evidence="5 6" id="KW-0472">Membrane</keyword>
<evidence type="ECO:0000259" key="7">
    <source>
        <dbReference type="Pfam" id="PF02687"/>
    </source>
</evidence>
<dbReference type="PANTHER" id="PTHR46795">
    <property type="entry name" value="ABC TRANSPORTER PERMEASE-RELATED-RELATED"/>
    <property type="match status" value="1"/>
</dbReference>
<feature type="transmembrane region" description="Helical" evidence="6">
    <location>
        <begin position="283"/>
        <end position="308"/>
    </location>
</feature>
<keyword evidence="3 6" id="KW-0812">Transmembrane</keyword>
<feature type="transmembrane region" description="Helical" evidence="6">
    <location>
        <begin position="57"/>
        <end position="77"/>
    </location>
</feature>
<feature type="transmembrane region" description="Helical" evidence="6">
    <location>
        <begin position="630"/>
        <end position="651"/>
    </location>
</feature>
<evidence type="ECO:0000256" key="1">
    <source>
        <dbReference type="ARBA" id="ARBA00004651"/>
    </source>
</evidence>
<comment type="subcellular location">
    <subcellularLocation>
        <location evidence="1 6">Cell membrane</location>
        <topology evidence="1 6">Multi-pass membrane protein</topology>
    </subcellularLocation>
</comment>
<evidence type="ECO:0000256" key="2">
    <source>
        <dbReference type="ARBA" id="ARBA00022475"/>
    </source>
</evidence>
<dbReference type="GO" id="GO:0005886">
    <property type="term" value="C:plasma membrane"/>
    <property type="evidence" value="ECO:0007669"/>
    <property type="project" value="UniProtKB-SubCell"/>
</dbReference>
<accession>A0A3S4L018</accession>
<dbReference type="InterPro" id="IPR003838">
    <property type="entry name" value="ABC3_permease_C"/>
</dbReference>
<feature type="transmembrane region" description="Helical" evidence="6">
    <location>
        <begin position="226"/>
        <end position="256"/>
    </location>
</feature>
<proteinExistence type="inferred from homology"/>
<comment type="similarity">
    <text evidence="6">Belongs to the ABC-4 integral membrane protein family.</text>
</comment>
<feature type="transmembrane region" description="Helical" evidence="6">
    <location>
        <begin position="153"/>
        <end position="178"/>
    </location>
</feature>
<gene>
    <name evidence="8" type="ORF">NCTC3166_00630</name>
</gene>
<keyword evidence="2 6" id="KW-1003">Cell membrane</keyword>
<dbReference type="GO" id="GO:0055085">
    <property type="term" value="P:transmembrane transport"/>
    <property type="evidence" value="ECO:0007669"/>
    <property type="project" value="UniProtKB-UniRule"/>
</dbReference>
<evidence type="ECO:0000256" key="5">
    <source>
        <dbReference type="ARBA" id="ARBA00023136"/>
    </source>
</evidence>
<evidence type="ECO:0000313" key="8">
    <source>
        <dbReference type="EMBL" id="VED66818.1"/>
    </source>
</evidence>
<dbReference type="Proteomes" id="UP000270025">
    <property type="component" value="Chromosome"/>
</dbReference>
<reference evidence="8 9" key="1">
    <citation type="submission" date="2018-12" db="EMBL/GenBank/DDBJ databases">
        <authorList>
            <consortium name="Pathogen Informatics"/>
        </authorList>
    </citation>
    <scope>NUCLEOTIDE SEQUENCE [LARGE SCALE GENOMIC DNA]</scope>
    <source>
        <strain evidence="8 9">NCTC3166</strain>
    </source>
</reference>
<feature type="transmembrane region" description="Helical" evidence="6">
    <location>
        <begin position="20"/>
        <end position="37"/>
    </location>
</feature>
<sequence>MFRLTTKLACSNLIKNRKLYYPFAIAVILAVTIAYLFDSLTFNPNISKLRGGSSILFTLGLGLFVVNAAGAIIVLYANSFVMKNRSKELGIYSMLGLEKRHLISMIFKELLMFGFVTISAGVLIGALFDKLIFAFLLKLMKMKVQLVSTFQPGIVILVFVTFGLIFGLLVFLNAWRILRLNALQLTREKASGEKKARFLWPQTILGIASLGFGYYLALAVEDPMSAIVIFFLAVILVMIGTYLLFNAGITVFLHLLKKKKAYYYQPNNMISVSNLIYRMKKNAVGLATIAILSTMVLVTISSATNIYIGGETIKKIMNPHDFSIQGKGVDLELINQKFDEFASEHQLEIKNRDLMNYATFGVESQKGTDFTVYPDDENDVRPRTVFLVFDAASYEQMTGEHVDLTGNQVILFAHNKALTGQKQFTINGQDFQVKEEVTKDFITDHVPNIFNMLTEDFNYLIVPDLSAFVAQFPNLAVVTQIYGGFNVNVDEDQQLKLAASYDKMIDELSSQQGQGTFVYGGNRAYNVREMNSLFGGIFFIGIFLSLIFMVGTVIVIYYKQISEGYEDRDRFVILQQVGLDEDEVKRTINRQVRTVFFLPLIFAFVHLAFAYHMIRLILKVLGVINSSQVLIVTLSVCAVFLITYLIVFWITSRSYRKIVQI</sequence>
<dbReference type="InterPro" id="IPR027022">
    <property type="entry name" value="ABC_permease_BceB-typ"/>
</dbReference>
<feature type="transmembrane region" description="Helical" evidence="6">
    <location>
        <begin position="533"/>
        <end position="558"/>
    </location>
</feature>
<dbReference type="RefSeq" id="WP_126403932.1">
    <property type="nucleotide sequence ID" value="NZ_LR134266.1"/>
</dbReference>
<dbReference type="KEGG" id="svf:NCTC3166_00630"/>
<keyword evidence="9" id="KW-1185">Reference proteome</keyword>
<feature type="transmembrane region" description="Helical" evidence="6">
    <location>
        <begin position="110"/>
        <end position="133"/>
    </location>
</feature>
<dbReference type="InterPro" id="IPR052536">
    <property type="entry name" value="ABC-4_Integral_Memb_Prot"/>
</dbReference>
<dbReference type="PIRSF" id="PIRSF018968">
    <property type="entry name" value="ABC_permease_BceB"/>
    <property type="match status" value="1"/>
</dbReference>
<feature type="transmembrane region" description="Helical" evidence="6">
    <location>
        <begin position="595"/>
        <end position="618"/>
    </location>
</feature>
<dbReference type="AlphaFoldDB" id="A0A3S4L018"/>
<evidence type="ECO:0000256" key="3">
    <source>
        <dbReference type="ARBA" id="ARBA00022692"/>
    </source>
</evidence>
<dbReference type="Pfam" id="PF02687">
    <property type="entry name" value="FtsX"/>
    <property type="match status" value="1"/>
</dbReference>
<organism evidence="8 9">
    <name type="scientific">Streptococcus viridans</name>
    <dbReference type="NCBI Taxonomy" id="78535"/>
    <lineage>
        <taxon>Bacteria</taxon>
        <taxon>Bacillati</taxon>
        <taxon>Bacillota</taxon>
        <taxon>Bacilli</taxon>
        <taxon>Lactobacillales</taxon>
        <taxon>Streptococcaceae</taxon>
        <taxon>Streptococcus</taxon>
    </lineage>
</organism>
<keyword evidence="4 6" id="KW-1133">Transmembrane helix</keyword>
<name>A0A3S4L018_9STRE</name>
<dbReference type="PANTHER" id="PTHR46795:SF3">
    <property type="entry name" value="ABC TRANSPORTER PERMEASE"/>
    <property type="match status" value="1"/>
</dbReference>